<dbReference type="Gene3D" id="3.90.1300.10">
    <property type="entry name" value="Amidase signature (AS) domain"/>
    <property type="match status" value="1"/>
</dbReference>
<dbReference type="PANTHER" id="PTHR43372">
    <property type="entry name" value="FATTY-ACID AMIDE HYDROLASE"/>
    <property type="match status" value="1"/>
</dbReference>
<organism evidence="2 3">
    <name type="scientific">Araneus ventricosus</name>
    <name type="common">Orbweaver spider</name>
    <name type="synonym">Epeira ventricosa</name>
    <dbReference type="NCBI Taxonomy" id="182803"/>
    <lineage>
        <taxon>Eukaryota</taxon>
        <taxon>Metazoa</taxon>
        <taxon>Ecdysozoa</taxon>
        <taxon>Arthropoda</taxon>
        <taxon>Chelicerata</taxon>
        <taxon>Arachnida</taxon>
        <taxon>Araneae</taxon>
        <taxon>Araneomorphae</taxon>
        <taxon>Entelegynae</taxon>
        <taxon>Araneoidea</taxon>
        <taxon>Araneidae</taxon>
        <taxon>Araneus</taxon>
    </lineage>
</organism>
<evidence type="ECO:0000313" key="2">
    <source>
        <dbReference type="EMBL" id="GBM43119.1"/>
    </source>
</evidence>
<accession>A0A4Y2FRZ2</accession>
<evidence type="ECO:0000313" key="3">
    <source>
        <dbReference type="Proteomes" id="UP000499080"/>
    </source>
</evidence>
<evidence type="ECO:0000259" key="1">
    <source>
        <dbReference type="Pfam" id="PF01425"/>
    </source>
</evidence>
<name>A0A4Y2FRZ2_ARAVE</name>
<dbReference type="PANTHER" id="PTHR43372:SF4">
    <property type="entry name" value="FATTY-ACID AMIDE HYDROLASE 2"/>
    <property type="match status" value="1"/>
</dbReference>
<dbReference type="InterPro" id="IPR036928">
    <property type="entry name" value="AS_sf"/>
</dbReference>
<dbReference type="GO" id="GO:0012505">
    <property type="term" value="C:endomembrane system"/>
    <property type="evidence" value="ECO:0007669"/>
    <property type="project" value="TreeGrafter"/>
</dbReference>
<gene>
    <name evidence="2" type="ORF">AVEN_37824_1</name>
</gene>
<proteinExistence type="predicted"/>
<dbReference type="Pfam" id="PF01425">
    <property type="entry name" value="Amidase"/>
    <property type="match status" value="1"/>
</dbReference>
<protein>
    <recommendedName>
        <fullName evidence="1">Amidase domain-containing protein</fullName>
    </recommendedName>
</protein>
<feature type="domain" description="Amidase" evidence="1">
    <location>
        <begin position="5"/>
        <end position="67"/>
    </location>
</feature>
<dbReference type="InterPro" id="IPR023631">
    <property type="entry name" value="Amidase_dom"/>
</dbReference>
<dbReference type="OrthoDB" id="6428749at2759"/>
<dbReference type="InterPro" id="IPR052739">
    <property type="entry name" value="FAAH2"/>
</dbReference>
<keyword evidence="3" id="KW-1185">Reference proteome</keyword>
<reference evidence="2 3" key="1">
    <citation type="journal article" date="2019" name="Sci. Rep.">
        <title>Orb-weaving spider Araneus ventricosus genome elucidates the spidroin gene catalogue.</title>
        <authorList>
            <person name="Kono N."/>
            <person name="Nakamura H."/>
            <person name="Ohtoshi R."/>
            <person name="Moran D.A.P."/>
            <person name="Shinohara A."/>
            <person name="Yoshida Y."/>
            <person name="Fujiwara M."/>
            <person name="Mori M."/>
            <person name="Tomita M."/>
            <person name="Arakawa K."/>
        </authorList>
    </citation>
    <scope>NUCLEOTIDE SEQUENCE [LARGE SCALE GENOMIC DNA]</scope>
</reference>
<dbReference type="SUPFAM" id="SSF75304">
    <property type="entry name" value="Amidase signature (AS) enzymes"/>
    <property type="match status" value="1"/>
</dbReference>
<comment type="caution">
    <text evidence="2">The sequence shown here is derived from an EMBL/GenBank/DDBJ whole genome shotgun (WGS) entry which is preliminary data.</text>
</comment>
<sequence length="79" mass="8892">MKSEEVVQAYIDRILEVEPLINATGDRCFEDAMKKAREVDSLIASGSYSSEYLSKEKPLLGVPFSIKLIFMAKGNYTQQ</sequence>
<dbReference type="Proteomes" id="UP000499080">
    <property type="component" value="Unassembled WGS sequence"/>
</dbReference>
<dbReference type="AlphaFoldDB" id="A0A4Y2FRZ2"/>
<dbReference type="EMBL" id="BGPR01174780">
    <property type="protein sequence ID" value="GBM43119.1"/>
    <property type="molecule type" value="Genomic_DNA"/>
</dbReference>